<dbReference type="CDD" id="cd06091">
    <property type="entry name" value="KOW_NusG"/>
    <property type="match status" value="1"/>
</dbReference>
<comment type="similarity">
    <text evidence="5 7">Belongs to the NusG family.</text>
</comment>
<dbReference type="NCBIfam" id="TIGR00922">
    <property type="entry name" value="nusG"/>
    <property type="match status" value="1"/>
</dbReference>
<dbReference type="InterPro" id="IPR015869">
    <property type="entry name" value="Transcrpt_antiterm_NusG_bac_CS"/>
</dbReference>
<dbReference type="GO" id="GO:0005829">
    <property type="term" value="C:cytosol"/>
    <property type="evidence" value="ECO:0007669"/>
    <property type="project" value="UniProtKB-ARBA"/>
</dbReference>
<evidence type="ECO:0000256" key="4">
    <source>
        <dbReference type="ARBA" id="ARBA00023163"/>
    </source>
</evidence>
<name>A0A2G9XCK7_UNCKA</name>
<reference evidence="10 11" key="1">
    <citation type="submission" date="2017-09" db="EMBL/GenBank/DDBJ databases">
        <title>Depth-based differentiation of microbial function through sediment-hosted aquifers and enrichment of novel symbionts in the deep terrestrial subsurface.</title>
        <authorList>
            <person name="Probst A.J."/>
            <person name="Ladd B."/>
            <person name="Jarett J.K."/>
            <person name="Geller-Mcgrath D.E."/>
            <person name="Sieber C.M."/>
            <person name="Emerson J.B."/>
            <person name="Anantharaman K."/>
            <person name="Thomas B.C."/>
            <person name="Malmstrom R."/>
            <person name="Stieglmeier M."/>
            <person name="Klingl A."/>
            <person name="Woyke T."/>
            <person name="Ryan C.M."/>
            <person name="Banfield J.F."/>
        </authorList>
    </citation>
    <scope>NUCLEOTIDE SEQUENCE [LARGE SCALE GENOMIC DNA]</scope>
    <source>
        <strain evidence="10">CG23_combo_of_CG06-09_8_20_14_all_40_14</strain>
    </source>
</reference>
<evidence type="ECO:0000259" key="8">
    <source>
        <dbReference type="SMART" id="SM00738"/>
    </source>
</evidence>
<organism evidence="10 11">
    <name type="scientific">candidate division WWE3 bacterium CG23_combo_of_CG06-09_8_20_14_all_40_14</name>
    <dbReference type="NCBI Taxonomy" id="1975095"/>
    <lineage>
        <taxon>Bacteria</taxon>
        <taxon>Katanobacteria</taxon>
    </lineage>
</organism>
<evidence type="ECO:0000313" key="11">
    <source>
        <dbReference type="Proteomes" id="UP000231388"/>
    </source>
</evidence>
<keyword evidence="1 5" id="KW-0806">Transcription termination</keyword>
<dbReference type="SMART" id="SM00738">
    <property type="entry name" value="NGN"/>
    <property type="match status" value="1"/>
</dbReference>
<dbReference type="AlphaFoldDB" id="A0A2G9XCK7"/>
<dbReference type="SUPFAM" id="SSF82679">
    <property type="entry name" value="N-utilization substance G protein NusG, N-terminal domain"/>
    <property type="match status" value="1"/>
</dbReference>
<proteinExistence type="inferred from homology"/>
<dbReference type="SUPFAM" id="SSF50104">
    <property type="entry name" value="Translation proteins SH3-like domain"/>
    <property type="match status" value="1"/>
</dbReference>
<evidence type="ECO:0000259" key="9">
    <source>
        <dbReference type="SMART" id="SM00739"/>
    </source>
</evidence>
<keyword evidence="3 5" id="KW-0805">Transcription regulation</keyword>
<feature type="domain" description="KOW" evidence="9">
    <location>
        <begin position="139"/>
        <end position="166"/>
    </location>
</feature>
<keyword evidence="2 5" id="KW-0889">Transcription antitermination</keyword>
<dbReference type="Gene3D" id="3.30.70.940">
    <property type="entry name" value="NusG, N-terminal domain"/>
    <property type="match status" value="1"/>
</dbReference>
<dbReference type="Pfam" id="PF00467">
    <property type="entry name" value="KOW"/>
    <property type="match status" value="1"/>
</dbReference>
<dbReference type="InterPro" id="IPR008991">
    <property type="entry name" value="Translation_prot_SH3-like_sf"/>
</dbReference>
<evidence type="ECO:0000256" key="3">
    <source>
        <dbReference type="ARBA" id="ARBA00023015"/>
    </source>
</evidence>
<dbReference type="Proteomes" id="UP000231388">
    <property type="component" value="Unassembled WGS sequence"/>
</dbReference>
<dbReference type="PROSITE" id="PS01014">
    <property type="entry name" value="NUSG"/>
    <property type="match status" value="1"/>
</dbReference>
<dbReference type="GO" id="GO:0031564">
    <property type="term" value="P:transcription antitermination"/>
    <property type="evidence" value="ECO:0007669"/>
    <property type="project" value="UniProtKB-UniRule"/>
</dbReference>
<gene>
    <name evidence="5" type="primary">nusG</name>
    <name evidence="10" type="ORF">COX53_00925</name>
</gene>
<protein>
    <recommendedName>
        <fullName evidence="5 6">Transcription termination/antitermination protein NusG</fullName>
    </recommendedName>
</protein>
<dbReference type="InterPro" id="IPR043425">
    <property type="entry name" value="NusG-like"/>
</dbReference>
<dbReference type="InterPro" id="IPR036735">
    <property type="entry name" value="NGN_dom_sf"/>
</dbReference>
<dbReference type="InterPro" id="IPR014722">
    <property type="entry name" value="Rib_uL2_dom2"/>
</dbReference>
<dbReference type="PRINTS" id="PR00338">
    <property type="entry name" value="NUSGTNSCPFCT"/>
</dbReference>
<evidence type="ECO:0000256" key="1">
    <source>
        <dbReference type="ARBA" id="ARBA00022472"/>
    </source>
</evidence>
<feature type="domain" description="NusG-like N-terminal" evidence="8">
    <location>
        <begin position="21"/>
        <end position="129"/>
    </location>
</feature>
<dbReference type="GO" id="GO:0032784">
    <property type="term" value="P:regulation of DNA-templated transcription elongation"/>
    <property type="evidence" value="ECO:0007669"/>
    <property type="project" value="InterPro"/>
</dbReference>
<dbReference type="InterPro" id="IPR001062">
    <property type="entry name" value="Transcrpt_antiterm_NusG"/>
</dbReference>
<evidence type="ECO:0000313" key="10">
    <source>
        <dbReference type="EMBL" id="PIP04720.1"/>
    </source>
</evidence>
<dbReference type="SMART" id="SM00739">
    <property type="entry name" value="KOW"/>
    <property type="match status" value="1"/>
</dbReference>
<dbReference type="InterPro" id="IPR005824">
    <property type="entry name" value="KOW"/>
</dbReference>
<dbReference type="FunFam" id="2.30.30.30:FF:000002">
    <property type="entry name" value="Transcription termination/antitermination factor NusG"/>
    <property type="match status" value="1"/>
</dbReference>
<evidence type="ECO:0000256" key="6">
    <source>
        <dbReference type="NCBIfam" id="TIGR00922"/>
    </source>
</evidence>
<dbReference type="InterPro" id="IPR006645">
    <property type="entry name" value="NGN-like_dom"/>
</dbReference>
<dbReference type="HAMAP" id="MF_00948">
    <property type="entry name" value="NusG"/>
    <property type="match status" value="1"/>
</dbReference>
<sequence>MEKKLKKLPNRITLTEKAHKDSRWYVVHTQSGYEYKVANTLKQRVESLNLQKEISDILIPTQEKIVISAGKKRNVQERIFPGYVLIRMNMTDENWLVVRSTDGITGFVGIGTKPSAVSEKEVESVIKFMALETPKYEAKFNVGDGVKMTGGPFQDFIGTVSEINKEQGKVQVLVSIFGRETPVWVDFEQVSPL</sequence>
<dbReference type="Gene3D" id="2.30.30.30">
    <property type="match status" value="1"/>
</dbReference>
<evidence type="ECO:0000256" key="2">
    <source>
        <dbReference type="ARBA" id="ARBA00022814"/>
    </source>
</evidence>
<evidence type="ECO:0000256" key="5">
    <source>
        <dbReference type="HAMAP-Rule" id="MF_00948"/>
    </source>
</evidence>
<dbReference type="PANTHER" id="PTHR30265:SF2">
    <property type="entry name" value="TRANSCRIPTION TERMINATION_ANTITERMINATION PROTEIN NUSG"/>
    <property type="match status" value="1"/>
</dbReference>
<accession>A0A2G9XCK7</accession>
<dbReference type="CDD" id="cd09891">
    <property type="entry name" value="NGN_Bact_1"/>
    <property type="match status" value="1"/>
</dbReference>
<dbReference type="EMBL" id="PCQY01000012">
    <property type="protein sequence ID" value="PIP04720.1"/>
    <property type="molecule type" value="Genomic_DNA"/>
</dbReference>
<dbReference type="Pfam" id="PF02357">
    <property type="entry name" value="NusG"/>
    <property type="match status" value="1"/>
</dbReference>
<comment type="function">
    <text evidence="5 7">Participates in transcription elongation, termination and antitermination.</text>
</comment>
<dbReference type="PANTHER" id="PTHR30265">
    <property type="entry name" value="RHO-INTERACTING TRANSCRIPTION TERMINATION FACTOR NUSG"/>
    <property type="match status" value="1"/>
</dbReference>
<dbReference type="GO" id="GO:0006354">
    <property type="term" value="P:DNA-templated transcription elongation"/>
    <property type="evidence" value="ECO:0007669"/>
    <property type="project" value="UniProtKB-UniRule"/>
</dbReference>
<dbReference type="InterPro" id="IPR047050">
    <property type="entry name" value="NGN"/>
</dbReference>
<evidence type="ECO:0000256" key="7">
    <source>
        <dbReference type="RuleBase" id="RU000538"/>
    </source>
</evidence>
<dbReference type="GO" id="GO:0006353">
    <property type="term" value="P:DNA-templated transcription termination"/>
    <property type="evidence" value="ECO:0007669"/>
    <property type="project" value="UniProtKB-UniRule"/>
</dbReference>
<keyword evidence="4 5" id="KW-0804">Transcription</keyword>
<comment type="caution">
    <text evidence="10">The sequence shown here is derived from an EMBL/GenBank/DDBJ whole genome shotgun (WGS) entry which is preliminary data.</text>
</comment>